<reference evidence="1" key="2">
    <citation type="submission" date="2025-09" db="UniProtKB">
        <authorList>
            <consortium name="Ensembl"/>
        </authorList>
    </citation>
    <scope>IDENTIFICATION</scope>
</reference>
<name>A0A3Q2DAP4_CYPVA</name>
<accession>A0A3Q2DAP4</accession>
<reference evidence="1" key="1">
    <citation type="submission" date="2025-08" db="UniProtKB">
        <authorList>
            <consortium name="Ensembl"/>
        </authorList>
    </citation>
    <scope>IDENTIFICATION</scope>
</reference>
<dbReference type="Ensembl" id="ENSCVAT00000024007.1">
    <property type="protein sequence ID" value="ENSCVAP00000015832.1"/>
    <property type="gene ID" value="ENSCVAG00000018696.1"/>
</dbReference>
<dbReference type="GeneTree" id="ENSGT00940000164115"/>
<keyword evidence="2" id="KW-1185">Reference proteome</keyword>
<dbReference type="Proteomes" id="UP000265020">
    <property type="component" value="Unassembled WGS sequence"/>
</dbReference>
<sequence length="282" mass="31681">MPPAMFDKLLARVGQRITTQYTFYRVPLEPVLKLALTLHHLAFWNLYASMKLGWRVLNNTQVIVLLVCPTTPDGWHAIADSFLQRRNFPHTCGALDGKHVAVRCAARSVPSILTIKDSTSLFFWCLWMLIHLGSLGGTGPAPDEVGASFLKPLPNENQDAPYFFIGDDAFVLRTTMMKPYSPWGLTNERHIFNYCLSRARREAGNLSLIVSKTTEPAACLDRGLKPGLCSRSMARGTKFGGPNTAFKDGKKQRNPLKPWINSPAGAVPWQDYLNDIYYMFMQ</sequence>
<organism evidence="1 2">
    <name type="scientific">Cyprinodon variegatus</name>
    <name type="common">Sheepshead minnow</name>
    <dbReference type="NCBI Taxonomy" id="28743"/>
    <lineage>
        <taxon>Eukaryota</taxon>
        <taxon>Metazoa</taxon>
        <taxon>Chordata</taxon>
        <taxon>Craniata</taxon>
        <taxon>Vertebrata</taxon>
        <taxon>Euteleostomi</taxon>
        <taxon>Actinopterygii</taxon>
        <taxon>Neopterygii</taxon>
        <taxon>Teleostei</taxon>
        <taxon>Neoteleostei</taxon>
        <taxon>Acanthomorphata</taxon>
        <taxon>Ovalentaria</taxon>
        <taxon>Atherinomorphae</taxon>
        <taxon>Cyprinodontiformes</taxon>
        <taxon>Cyprinodontidae</taxon>
        <taxon>Cyprinodon</taxon>
    </lineage>
</organism>
<evidence type="ECO:0000313" key="2">
    <source>
        <dbReference type="Proteomes" id="UP000265020"/>
    </source>
</evidence>
<proteinExistence type="predicted"/>
<dbReference type="OMA" id="DCEMKEC"/>
<protein>
    <recommendedName>
        <fullName evidence="3">DDE Tnp4 domain-containing protein</fullName>
    </recommendedName>
</protein>
<evidence type="ECO:0000313" key="1">
    <source>
        <dbReference type="Ensembl" id="ENSCVAP00000015832.1"/>
    </source>
</evidence>
<dbReference type="AlphaFoldDB" id="A0A3Q2DAP4"/>
<evidence type="ECO:0008006" key="3">
    <source>
        <dbReference type="Google" id="ProtNLM"/>
    </source>
</evidence>